<name>A8RGL2_ENTBW</name>
<evidence type="ECO:0000313" key="1">
    <source>
        <dbReference type="EMBL" id="EDP19329.1"/>
    </source>
</evidence>
<organism evidence="1 2">
    <name type="scientific">Enterocloster bolteae (strain ATCC BAA-613 / DSM 15670 / CCUG 46953 / JCM 12243 / WAL 16351)</name>
    <name type="common">Clostridium bolteae</name>
    <dbReference type="NCBI Taxonomy" id="411902"/>
    <lineage>
        <taxon>Bacteria</taxon>
        <taxon>Bacillati</taxon>
        <taxon>Bacillota</taxon>
        <taxon>Clostridia</taxon>
        <taxon>Lachnospirales</taxon>
        <taxon>Lachnospiraceae</taxon>
        <taxon>Enterocloster</taxon>
    </lineage>
</organism>
<proteinExistence type="predicted"/>
<dbReference type="HOGENOM" id="CLU_3364128_0_0_9"/>
<dbReference type="EMBL" id="ABCC02000002">
    <property type="protein sequence ID" value="EDP19329.1"/>
    <property type="molecule type" value="Genomic_DNA"/>
</dbReference>
<reference evidence="1 2" key="2">
    <citation type="submission" date="2007-09" db="EMBL/GenBank/DDBJ databases">
        <title>Draft genome sequence of Clostridium bolteae (ATCC BAA-613).</title>
        <authorList>
            <person name="Sudarsanam P."/>
            <person name="Ley R."/>
            <person name="Guruge J."/>
            <person name="Turnbaugh P.J."/>
            <person name="Mahowald M."/>
            <person name="Liep D."/>
            <person name="Gordon J."/>
        </authorList>
    </citation>
    <scope>NUCLEOTIDE SEQUENCE [LARGE SCALE GENOMIC DNA]</scope>
    <source>
        <strain evidence="2">ATCC BAA-613 / DSM 15670 / CCUG 46953 / JCM 12243 / WAL 16351</strain>
    </source>
</reference>
<dbReference type="AlphaFoldDB" id="A8RGL2"/>
<sequence length="35" mass="4082">MRAVRLQGTMENAIRRETWFPVNIQGHGQYVPVLI</sequence>
<dbReference type="Proteomes" id="UP000005396">
    <property type="component" value="Unassembled WGS sequence"/>
</dbReference>
<comment type="caution">
    <text evidence="1">The sequence shown here is derived from an EMBL/GenBank/DDBJ whole genome shotgun (WGS) entry which is preliminary data.</text>
</comment>
<protein>
    <submittedName>
        <fullName evidence="1">Uncharacterized protein</fullName>
    </submittedName>
</protein>
<accession>A8RGL2</accession>
<evidence type="ECO:0000313" key="2">
    <source>
        <dbReference type="Proteomes" id="UP000005396"/>
    </source>
</evidence>
<dbReference type="PaxDb" id="411902-CLOBOL_00166"/>
<reference evidence="1 2" key="1">
    <citation type="submission" date="2007-08" db="EMBL/GenBank/DDBJ databases">
        <authorList>
            <person name="Fulton L."/>
            <person name="Clifton S."/>
            <person name="Fulton B."/>
            <person name="Xu J."/>
            <person name="Minx P."/>
            <person name="Pepin K.H."/>
            <person name="Johnson M."/>
            <person name="Thiruvilangam P."/>
            <person name="Bhonagiri V."/>
            <person name="Nash W.E."/>
            <person name="Mardis E.R."/>
            <person name="Wilson R.K."/>
        </authorList>
    </citation>
    <scope>NUCLEOTIDE SEQUENCE [LARGE SCALE GENOMIC DNA]</scope>
    <source>
        <strain evidence="2">ATCC BAA-613 / DSM 15670 / CCUG 46953 / JCM 12243 / WAL 16351</strain>
    </source>
</reference>
<gene>
    <name evidence="1" type="ORF">CLOBOL_00166</name>
</gene>